<organism evidence="12 13">
    <name type="scientific">Caenorhabditis briggsae</name>
    <dbReference type="NCBI Taxonomy" id="6238"/>
    <lineage>
        <taxon>Eukaryota</taxon>
        <taxon>Metazoa</taxon>
        <taxon>Ecdysozoa</taxon>
        <taxon>Nematoda</taxon>
        <taxon>Chromadorea</taxon>
        <taxon>Rhabditida</taxon>
        <taxon>Rhabditina</taxon>
        <taxon>Rhabditomorpha</taxon>
        <taxon>Rhabditoidea</taxon>
        <taxon>Rhabditidae</taxon>
        <taxon>Peloderinae</taxon>
        <taxon>Caenorhabditis</taxon>
    </lineage>
</organism>
<keyword evidence="3" id="KW-1003">Cell membrane</keyword>
<dbReference type="InterPro" id="IPR032394">
    <property type="entry name" value="Anoct_dimer"/>
</dbReference>
<evidence type="ECO:0000256" key="7">
    <source>
        <dbReference type="ARBA" id="ARBA00023180"/>
    </source>
</evidence>
<dbReference type="OMA" id="RLIWFNR"/>
<feature type="transmembrane region" description="Helical" evidence="8">
    <location>
        <begin position="611"/>
        <end position="631"/>
    </location>
</feature>
<feature type="transmembrane region" description="Helical" evidence="8">
    <location>
        <begin position="652"/>
        <end position="677"/>
    </location>
</feature>
<keyword evidence="13" id="KW-1185">Reference proteome</keyword>
<dbReference type="InterPro" id="IPR049452">
    <property type="entry name" value="Anoctamin_TM"/>
</dbReference>
<dbReference type="Pfam" id="PF15002">
    <property type="entry name" value="ERK-JNK_inhib"/>
    <property type="match status" value="1"/>
</dbReference>
<dbReference type="Pfam" id="PF04547">
    <property type="entry name" value="Anoctamin"/>
    <property type="match status" value="2"/>
</dbReference>
<gene>
    <name evidence="14" type="primary">anoh-1</name>
    <name evidence="12" type="synonym">Cbr-anoh-1</name>
    <name evidence="14" type="ORF">CBG03579</name>
    <name evidence="12" type="ORF">CBG_03579</name>
</gene>
<dbReference type="KEGG" id="cbr:CBG_03579"/>
<comment type="subcellular location">
    <subcellularLocation>
        <location evidence="1">Cell membrane</location>
        <topology evidence="1">Multi-pass membrane protein</topology>
    </subcellularLocation>
    <subcellularLocation>
        <location evidence="8">Membrane</location>
        <topology evidence="8">Multi-pass membrane protein</topology>
    </subcellularLocation>
</comment>
<dbReference type="PANTHER" id="PTHR12308:SF73">
    <property type="entry name" value="ANOCTAMIN"/>
    <property type="match status" value="1"/>
</dbReference>
<name>A8WVD7_CAEBR</name>
<feature type="transmembrane region" description="Helical" evidence="8">
    <location>
        <begin position="262"/>
        <end position="292"/>
    </location>
</feature>
<dbReference type="Pfam" id="PF16178">
    <property type="entry name" value="Anoct_dimer"/>
    <property type="match status" value="1"/>
</dbReference>
<dbReference type="EMBL" id="HE601339">
    <property type="protein sequence ID" value="CAP24448.1"/>
    <property type="molecule type" value="Genomic_DNA"/>
</dbReference>
<feature type="domain" description="Anoctamin transmembrane" evidence="10">
    <location>
        <begin position="254"/>
        <end position="605"/>
    </location>
</feature>
<dbReference type="eggNOG" id="KOG2514">
    <property type="taxonomic scope" value="Eukaryota"/>
</dbReference>
<dbReference type="GO" id="GO:0005254">
    <property type="term" value="F:chloride channel activity"/>
    <property type="evidence" value="ECO:0000318"/>
    <property type="project" value="GO_Central"/>
</dbReference>
<evidence type="ECO:0000259" key="10">
    <source>
        <dbReference type="Pfam" id="PF04547"/>
    </source>
</evidence>
<keyword evidence="5 8" id="KW-1133">Transmembrane helix</keyword>
<dbReference type="GO" id="GO:0005886">
    <property type="term" value="C:plasma membrane"/>
    <property type="evidence" value="ECO:0000318"/>
    <property type="project" value="GO_Central"/>
</dbReference>
<keyword evidence="7" id="KW-0325">Glycoprotein</keyword>
<evidence type="ECO:0000259" key="11">
    <source>
        <dbReference type="Pfam" id="PF16178"/>
    </source>
</evidence>
<evidence type="ECO:0000256" key="8">
    <source>
        <dbReference type="RuleBase" id="RU280814"/>
    </source>
</evidence>
<evidence type="ECO:0000256" key="2">
    <source>
        <dbReference type="ARBA" id="ARBA00009671"/>
    </source>
</evidence>
<dbReference type="WormBase" id="CBG03579">
    <property type="protein sequence ID" value="CBP41127"/>
    <property type="gene ID" value="WBGene00026417"/>
    <property type="gene designation" value="Cbr-anoh-1"/>
</dbReference>
<evidence type="ECO:0000256" key="6">
    <source>
        <dbReference type="ARBA" id="ARBA00023136"/>
    </source>
</evidence>
<keyword evidence="4 8" id="KW-0812">Transmembrane</keyword>
<evidence type="ECO:0000256" key="5">
    <source>
        <dbReference type="ARBA" id="ARBA00022989"/>
    </source>
</evidence>
<dbReference type="GO" id="GO:1902476">
    <property type="term" value="P:chloride transmembrane transport"/>
    <property type="evidence" value="ECO:0000318"/>
    <property type="project" value="GO_Central"/>
</dbReference>
<dbReference type="RefSeq" id="XP_002647057.1">
    <property type="nucleotide sequence ID" value="XM_002647011.1"/>
</dbReference>
<comment type="similarity">
    <text evidence="2 8">Belongs to the anoctamin family.</text>
</comment>
<dbReference type="STRING" id="6238.A8WVD7"/>
<feature type="domain" description="Anoctamin transmembrane" evidence="10">
    <location>
        <begin position="613"/>
        <end position="731"/>
    </location>
</feature>
<feature type="region of interest" description="Disordered" evidence="9">
    <location>
        <begin position="1021"/>
        <end position="1045"/>
    </location>
</feature>
<dbReference type="InParanoid" id="A8WVD7"/>
<evidence type="ECO:0000256" key="3">
    <source>
        <dbReference type="ARBA" id="ARBA00022475"/>
    </source>
</evidence>
<dbReference type="InterPro" id="IPR026321">
    <property type="entry name" value="CC134"/>
</dbReference>
<dbReference type="AlphaFoldDB" id="A8WVD7"/>
<evidence type="ECO:0000313" key="12">
    <source>
        <dbReference type="EMBL" id="CAP24448.1"/>
    </source>
</evidence>
<reference evidence="12 13" key="2">
    <citation type="journal article" date="2011" name="PLoS Genet.">
        <title>Caenorhabditis briggsae recombinant inbred line genotypes reveal inter-strain incompatibility and the evolution of recombination.</title>
        <authorList>
            <person name="Ross J.A."/>
            <person name="Koboldt D.C."/>
            <person name="Staisch J.E."/>
            <person name="Chamberlin H.M."/>
            <person name="Gupta B.P."/>
            <person name="Miller R.D."/>
            <person name="Baird S.E."/>
            <person name="Haag E.S."/>
        </authorList>
    </citation>
    <scope>NUCLEOTIDE SEQUENCE [LARGE SCALE GENOMIC DNA]</scope>
    <source>
        <strain evidence="12 13">AF16</strain>
    </source>
</reference>
<dbReference type="HOGENOM" id="CLU_010873_0_0_1"/>
<dbReference type="InterPro" id="IPR007632">
    <property type="entry name" value="Anoctamin"/>
</dbReference>
<dbReference type="FunCoup" id="A8WVD7">
    <property type="interactions" value="482"/>
</dbReference>
<dbReference type="GO" id="GO:0046983">
    <property type="term" value="F:protein dimerization activity"/>
    <property type="evidence" value="ECO:0007669"/>
    <property type="project" value="InterPro"/>
</dbReference>
<dbReference type="Proteomes" id="UP000008549">
    <property type="component" value="Unassembled WGS sequence"/>
</dbReference>
<feature type="transmembrane region" description="Helical" evidence="8">
    <location>
        <begin position="463"/>
        <end position="484"/>
    </location>
</feature>
<sequence length="1045" mass="120974">MLAATTEVDYPYFPFRISIDFVLVHNAAESQSKGKYRDFFERAIQKEGLIIRHQQSGQTHFTLISTPFHRLSREAESTQMCFPLKDCEVKPGMPSCCVPLSKIFVTDDTVRFINAPFQRKHGSLFVNYHDEKSFFTPAQRGCLTYQILTKIDISKDLKNERLGDSQDTEQDPSSSITSDEQLRRKGLTWLLMRDVYEEAFVLHAPSKEEPYFKEMQNGSLKTYNEFISEIEHDPRKSLSNAWERWYKFQPLNKIRDYFGEQIAYYFAWQGTFITLLWPAVIFGFIVFIYGFIDSISSSPLDWNHCKVVNFKGKTENVACGMRNGVTLFFSMLTQWFMSSFDTKMNAFFAVFMSIWGSVFVQIWKRNNSVLSYQWNSDDFHAIEPDRPEFRGSKMKEDPITGEDIWISPAIFRYLKMIGSFFFVSFSMLLVIISLMLVTLLKIWMVYNFQCNKEYTFNCWLSAAFLPSVLNTLSAMGLGAVYSNLVARFNTWENHRTESEHNNSLIVKIFAFQMVNTYTSLFYVAFVRPESHGLQPHGLFGLGEEFKDTCLDDTCSSLLALQLLTHTLIKPVPKFLKDVVIPYFVKLFRLRMYTSRTEAKRVEAEEDDQANVLVSLFPLSPLLALIIGFVDMRIDARLIWFNRKPIPLITNGIGIWLPILTFLQYCAVFTNAFIVAFTSGFCSTFFADGEYCTVQNRLIIVIVFQNLVFGLKYLLSSVIPSVPASIKVALRKKRYVTAHIMEKGDVPHKTRIKKRTRMVKLAWITSNHKAARRGKKKDSATPPKMMIGKYDNVIKFLSNGDEPRGLEFLKAHRRTTNEIVVLYSRFFDKIAIAKIDHVKEKTSESHGDATKLKAKEAPEHINHKKMFTENFKKRRAEHKAAIESIKGIGKDKTRLFLEDLLKNIKNLLNESRETIERIAHLAESPFPHDSDLLKDAFSKLHENTALFTDLSLAFSKFFKTKVQKDRKLKTLLVWAYNYSIKTGVFDVDTEKKVNLMAQQHELIEKDQKYFNAYDKECAKKELEAEDAERKRSKSKKAERKQPKGEL</sequence>
<reference evidence="12 13" key="1">
    <citation type="journal article" date="2003" name="PLoS Biol.">
        <title>The genome sequence of Caenorhabditis briggsae: a platform for comparative genomics.</title>
        <authorList>
            <person name="Stein L.D."/>
            <person name="Bao Z."/>
            <person name="Blasiar D."/>
            <person name="Blumenthal T."/>
            <person name="Brent M.R."/>
            <person name="Chen N."/>
            <person name="Chinwalla A."/>
            <person name="Clarke L."/>
            <person name="Clee C."/>
            <person name="Coghlan A."/>
            <person name="Coulson A."/>
            <person name="D'Eustachio P."/>
            <person name="Fitch D.H."/>
            <person name="Fulton L.A."/>
            <person name="Fulton R.E."/>
            <person name="Griffiths-Jones S."/>
            <person name="Harris T.W."/>
            <person name="Hillier L.W."/>
            <person name="Kamath R."/>
            <person name="Kuwabara P.E."/>
            <person name="Mardis E.R."/>
            <person name="Marra M.A."/>
            <person name="Miner T.L."/>
            <person name="Minx P."/>
            <person name="Mullikin J.C."/>
            <person name="Plumb R.W."/>
            <person name="Rogers J."/>
            <person name="Schein J.E."/>
            <person name="Sohrmann M."/>
            <person name="Spieth J."/>
            <person name="Stajich J.E."/>
            <person name="Wei C."/>
            <person name="Willey D."/>
            <person name="Wilson R.K."/>
            <person name="Durbin R."/>
            <person name="Waterston R.H."/>
        </authorList>
    </citation>
    <scope>NUCLEOTIDE SEQUENCE [LARGE SCALE GENOMIC DNA]</scope>
    <source>
        <strain evidence="12 13">AF16</strain>
    </source>
</reference>
<protein>
    <recommendedName>
        <fullName evidence="8">Anoctamin</fullName>
    </recommendedName>
</protein>
<feature type="domain" description="Anoctamin dimerisation" evidence="11">
    <location>
        <begin position="18"/>
        <end position="251"/>
    </location>
</feature>
<keyword evidence="6 8" id="KW-0472">Membrane</keyword>
<evidence type="ECO:0000256" key="1">
    <source>
        <dbReference type="ARBA" id="ARBA00004651"/>
    </source>
</evidence>
<evidence type="ECO:0000256" key="4">
    <source>
        <dbReference type="ARBA" id="ARBA00022692"/>
    </source>
</evidence>
<feature type="transmembrane region" description="Helical" evidence="8">
    <location>
        <begin position="420"/>
        <end position="443"/>
    </location>
</feature>
<evidence type="ECO:0000313" key="14">
    <source>
        <dbReference type="WormBase" id="CBG03579"/>
    </source>
</evidence>
<feature type="transmembrane region" description="Helical" evidence="8">
    <location>
        <begin position="344"/>
        <end position="363"/>
    </location>
</feature>
<comment type="caution">
    <text evidence="8">Lacks conserved residue(s) required for the propagation of feature annotation.</text>
</comment>
<accession>A8WVD7</accession>
<dbReference type="CTD" id="8589056"/>
<evidence type="ECO:0000313" key="13">
    <source>
        <dbReference type="Proteomes" id="UP000008549"/>
    </source>
</evidence>
<feature type="transmembrane region" description="Helical" evidence="8">
    <location>
        <begin position="697"/>
        <end position="723"/>
    </location>
</feature>
<dbReference type="GeneID" id="8589056"/>
<evidence type="ECO:0000256" key="9">
    <source>
        <dbReference type="SAM" id="MobiDB-lite"/>
    </source>
</evidence>
<proteinExistence type="inferred from homology"/>
<dbReference type="PANTHER" id="PTHR12308">
    <property type="entry name" value="ANOCTAMIN"/>
    <property type="match status" value="1"/>
</dbReference>